<reference evidence="1" key="1">
    <citation type="journal article" date="2021" name="Environ. Microbiol.">
        <title>Gene family expansions and transcriptome signatures uncover fungal adaptations to wood decay.</title>
        <authorList>
            <person name="Hage H."/>
            <person name="Miyauchi S."/>
            <person name="Viragh M."/>
            <person name="Drula E."/>
            <person name="Min B."/>
            <person name="Chaduli D."/>
            <person name="Navarro D."/>
            <person name="Favel A."/>
            <person name="Norest M."/>
            <person name="Lesage-Meessen L."/>
            <person name="Balint B."/>
            <person name="Merenyi Z."/>
            <person name="de Eugenio L."/>
            <person name="Morin E."/>
            <person name="Martinez A.T."/>
            <person name="Baldrian P."/>
            <person name="Stursova M."/>
            <person name="Martinez M.J."/>
            <person name="Novotny C."/>
            <person name="Magnuson J.K."/>
            <person name="Spatafora J.W."/>
            <person name="Maurice S."/>
            <person name="Pangilinan J."/>
            <person name="Andreopoulos W."/>
            <person name="LaButti K."/>
            <person name="Hundley H."/>
            <person name="Na H."/>
            <person name="Kuo A."/>
            <person name="Barry K."/>
            <person name="Lipzen A."/>
            <person name="Henrissat B."/>
            <person name="Riley R."/>
            <person name="Ahrendt S."/>
            <person name="Nagy L.G."/>
            <person name="Grigoriev I.V."/>
            <person name="Martin F."/>
            <person name="Rosso M.N."/>
        </authorList>
    </citation>
    <scope>NUCLEOTIDE SEQUENCE</scope>
    <source>
        <strain evidence="1">CBS 384.51</strain>
    </source>
</reference>
<gene>
    <name evidence="1" type="ORF">BDY19DRAFT_1003804</name>
</gene>
<comment type="caution">
    <text evidence="1">The sequence shown here is derived from an EMBL/GenBank/DDBJ whole genome shotgun (WGS) entry which is preliminary data.</text>
</comment>
<protein>
    <submittedName>
        <fullName evidence="1">Uncharacterized protein</fullName>
    </submittedName>
</protein>
<proteinExistence type="predicted"/>
<sequence>MKPTNLGIKLTEVEDRVCTLLDGCTRWMKTEQGVDTSCRIAGGWVRDKLLGMQSNDIDVALTDMMGLAFAEKFRDYCNSLDGVLIEKIAKVEKNPDRSKHLETAKAKVLDIELDFVNLRSEEYSEDSRIPTQVAFGTPLQDALRRDITINALFYNVHSREVEDHTGKGLEDLKNGIVRTPLAPRETFMDDPLRVLRCVRFASRFGFSLVPELQAAAKDADIQFALRTKISRERVGEELDKMMKGKRRNPLLSIQIINDLSLSTSIFDIPTAITSKFSGLPGQPSLGLAAASILNILAESESSFLVPLHPTLKASFRHELSTPPRLYLASILTPYRHITYEGIKGRMHSAPEAAIRDAVKLGVQNHYLDGIPALFMSADLLQNPQIGGEKERVRMGLLLRDKHVHNPYTGSYWASSLLFSLVQELVPLWDGNTKLFDEKAVSDRIEVYNTFVARAEELNLHEAVDANPLLNGKVVVELLEAGKPGPWLSKVLADVVEWQLEYPDGTKDDCEQWLKAAHSAGKISFAVGPTRAAPAKRGRGDVREGQKKSKVEP</sequence>
<name>A0ACB8U728_9APHY</name>
<evidence type="ECO:0000313" key="1">
    <source>
        <dbReference type="EMBL" id="KAI0090034.1"/>
    </source>
</evidence>
<keyword evidence="2" id="KW-1185">Reference proteome</keyword>
<organism evidence="1 2">
    <name type="scientific">Irpex rosettiformis</name>
    <dbReference type="NCBI Taxonomy" id="378272"/>
    <lineage>
        <taxon>Eukaryota</taxon>
        <taxon>Fungi</taxon>
        <taxon>Dikarya</taxon>
        <taxon>Basidiomycota</taxon>
        <taxon>Agaricomycotina</taxon>
        <taxon>Agaricomycetes</taxon>
        <taxon>Polyporales</taxon>
        <taxon>Irpicaceae</taxon>
        <taxon>Irpex</taxon>
    </lineage>
</organism>
<accession>A0ACB8U728</accession>
<dbReference type="Proteomes" id="UP001055072">
    <property type="component" value="Unassembled WGS sequence"/>
</dbReference>
<dbReference type="EMBL" id="MU274909">
    <property type="protein sequence ID" value="KAI0090034.1"/>
    <property type="molecule type" value="Genomic_DNA"/>
</dbReference>
<evidence type="ECO:0000313" key="2">
    <source>
        <dbReference type="Proteomes" id="UP001055072"/>
    </source>
</evidence>